<dbReference type="SUPFAM" id="SSF52058">
    <property type="entry name" value="L domain-like"/>
    <property type="match status" value="1"/>
</dbReference>
<keyword evidence="1" id="KW-0433">Leucine-rich repeat</keyword>
<dbReference type="PANTHER" id="PTHR45842">
    <property type="entry name" value="SYNAPTIC ADHESION-LIKE MOLECULE SALM"/>
    <property type="match status" value="1"/>
</dbReference>
<keyword evidence="6" id="KW-1185">Reference proteome</keyword>
<keyword evidence="3" id="KW-0677">Repeat</keyword>
<dbReference type="InterPro" id="IPR032675">
    <property type="entry name" value="LRR_dom_sf"/>
</dbReference>
<dbReference type="AlphaFoldDB" id="A0AAV8WXY9"/>
<dbReference type="InterPro" id="IPR001611">
    <property type="entry name" value="Leu-rich_rpt"/>
</dbReference>
<comment type="caution">
    <text evidence="5">The sequence shown here is derived from an EMBL/GenBank/DDBJ whole genome shotgun (WGS) entry which is preliminary data.</text>
</comment>
<evidence type="ECO:0000313" key="6">
    <source>
        <dbReference type="Proteomes" id="UP001162156"/>
    </source>
</evidence>
<name>A0AAV8WXY9_9CUCU</name>
<dbReference type="SMART" id="SM00369">
    <property type="entry name" value="LRR_TYP"/>
    <property type="match status" value="3"/>
</dbReference>
<dbReference type="PANTHER" id="PTHR45842:SF12">
    <property type="entry name" value="KEKKON 5, ISOFORM A"/>
    <property type="match status" value="1"/>
</dbReference>
<dbReference type="EMBL" id="JANEYF010004476">
    <property type="protein sequence ID" value="KAJ8931062.1"/>
    <property type="molecule type" value="Genomic_DNA"/>
</dbReference>
<dbReference type="Gene3D" id="3.80.10.10">
    <property type="entry name" value="Ribonuclease Inhibitor"/>
    <property type="match status" value="1"/>
</dbReference>
<evidence type="ECO:0000256" key="4">
    <source>
        <dbReference type="ARBA" id="ARBA00023180"/>
    </source>
</evidence>
<accession>A0AAV8WXY9</accession>
<reference evidence="5" key="1">
    <citation type="journal article" date="2023" name="Insect Mol. Biol.">
        <title>Genome sequencing provides insights into the evolution of gene families encoding plant cell wall-degrading enzymes in longhorned beetles.</title>
        <authorList>
            <person name="Shin N.R."/>
            <person name="Okamura Y."/>
            <person name="Kirsch R."/>
            <person name="Pauchet Y."/>
        </authorList>
    </citation>
    <scope>NUCLEOTIDE SEQUENCE</scope>
    <source>
        <strain evidence="5">RBIC_L_NR</strain>
    </source>
</reference>
<organism evidence="5 6">
    <name type="scientific">Rhamnusium bicolor</name>
    <dbReference type="NCBI Taxonomy" id="1586634"/>
    <lineage>
        <taxon>Eukaryota</taxon>
        <taxon>Metazoa</taxon>
        <taxon>Ecdysozoa</taxon>
        <taxon>Arthropoda</taxon>
        <taxon>Hexapoda</taxon>
        <taxon>Insecta</taxon>
        <taxon>Pterygota</taxon>
        <taxon>Neoptera</taxon>
        <taxon>Endopterygota</taxon>
        <taxon>Coleoptera</taxon>
        <taxon>Polyphaga</taxon>
        <taxon>Cucujiformia</taxon>
        <taxon>Chrysomeloidea</taxon>
        <taxon>Cerambycidae</taxon>
        <taxon>Lepturinae</taxon>
        <taxon>Rhagiini</taxon>
        <taxon>Rhamnusium</taxon>
    </lineage>
</organism>
<evidence type="ECO:0000313" key="5">
    <source>
        <dbReference type="EMBL" id="KAJ8931062.1"/>
    </source>
</evidence>
<dbReference type="Pfam" id="PF13306">
    <property type="entry name" value="LRR_5"/>
    <property type="match status" value="1"/>
</dbReference>
<keyword evidence="2" id="KW-0732">Signal</keyword>
<keyword evidence="4" id="KW-0325">Glycoprotein</keyword>
<dbReference type="InterPro" id="IPR026906">
    <property type="entry name" value="LRR_5"/>
</dbReference>
<dbReference type="InterPro" id="IPR003591">
    <property type="entry name" value="Leu-rich_rpt_typical-subtyp"/>
</dbReference>
<evidence type="ECO:0000256" key="1">
    <source>
        <dbReference type="ARBA" id="ARBA00022614"/>
    </source>
</evidence>
<protein>
    <submittedName>
        <fullName evidence="5">Uncharacterized protein</fullName>
    </submittedName>
</protein>
<gene>
    <name evidence="5" type="ORF">NQ314_016091</name>
</gene>
<dbReference type="PROSITE" id="PS51450">
    <property type="entry name" value="LRR"/>
    <property type="match status" value="2"/>
</dbReference>
<evidence type="ECO:0000256" key="3">
    <source>
        <dbReference type="ARBA" id="ARBA00022737"/>
    </source>
</evidence>
<evidence type="ECO:0000256" key="2">
    <source>
        <dbReference type="ARBA" id="ARBA00022729"/>
    </source>
</evidence>
<dbReference type="InterPro" id="IPR050467">
    <property type="entry name" value="LRFN"/>
</dbReference>
<sequence>MGAFKHMQNLTHLTISSQNIAHLTKDMLRGLDNLTYLNLKHNGINKIEENSFEDLSELNHLILSHNNLKSFDPKIFENLNILETLDLYGLDLDKFNASIFSKQKELKHFGVPTSLIKKKLELGQLTKTFPKLETIGLQNEDKEDEDVVKFMKTCKASGFYVQFSNIYL</sequence>
<proteinExistence type="predicted"/>
<dbReference type="Proteomes" id="UP001162156">
    <property type="component" value="Unassembled WGS sequence"/>
</dbReference>